<proteinExistence type="predicted"/>
<keyword evidence="2" id="KW-1185">Reference proteome</keyword>
<organism evidence="1 2">
    <name type="scientific">Fistulifera solaris</name>
    <name type="common">Oleaginous diatom</name>
    <dbReference type="NCBI Taxonomy" id="1519565"/>
    <lineage>
        <taxon>Eukaryota</taxon>
        <taxon>Sar</taxon>
        <taxon>Stramenopiles</taxon>
        <taxon>Ochrophyta</taxon>
        <taxon>Bacillariophyta</taxon>
        <taxon>Bacillariophyceae</taxon>
        <taxon>Bacillariophycidae</taxon>
        <taxon>Naviculales</taxon>
        <taxon>Naviculaceae</taxon>
        <taxon>Fistulifera</taxon>
    </lineage>
</organism>
<sequence>MNDQLRFLSYKSPKTVVAESVFQFMHGTNTLSKVNCASHINLFSQALTYHISSGLIYGAAWGLVTPFPAPGSAAAAREAATGIFRPVPVFSSLSAVPSNAIFFASLLGYQRFCSKGLELVRRQEDVYNDFFGFAMIWPYYTYILNYSERRLILHNRCVGGAVLMSIGYVTFLA</sequence>
<evidence type="ECO:0000313" key="2">
    <source>
        <dbReference type="Proteomes" id="UP000198406"/>
    </source>
</evidence>
<name>A0A1Z5JBA6_FISSO</name>
<reference evidence="1 2" key="1">
    <citation type="journal article" date="2015" name="Plant Cell">
        <title>Oil accumulation by the oleaginous diatom Fistulifera solaris as revealed by the genome and transcriptome.</title>
        <authorList>
            <person name="Tanaka T."/>
            <person name="Maeda Y."/>
            <person name="Veluchamy A."/>
            <person name="Tanaka M."/>
            <person name="Abida H."/>
            <person name="Marechal E."/>
            <person name="Bowler C."/>
            <person name="Muto M."/>
            <person name="Sunaga Y."/>
            <person name="Tanaka M."/>
            <person name="Yoshino T."/>
            <person name="Taniguchi T."/>
            <person name="Fukuda Y."/>
            <person name="Nemoto M."/>
            <person name="Matsumoto M."/>
            <person name="Wong P.S."/>
            <person name="Aburatani S."/>
            <person name="Fujibuchi W."/>
        </authorList>
    </citation>
    <scope>NUCLEOTIDE SEQUENCE [LARGE SCALE GENOMIC DNA]</scope>
    <source>
        <strain evidence="1 2">JPCC DA0580</strain>
    </source>
</reference>
<dbReference type="AlphaFoldDB" id="A0A1Z5JBA6"/>
<evidence type="ECO:0000313" key="1">
    <source>
        <dbReference type="EMBL" id="GAX11172.1"/>
    </source>
</evidence>
<accession>A0A1Z5JBA6</accession>
<dbReference type="InParanoid" id="A0A1Z5JBA6"/>
<comment type="caution">
    <text evidence="1">The sequence shown here is derived from an EMBL/GenBank/DDBJ whole genome shotgun (WGS) entry which is preliminary data.</text>
</comment>
<protein>
    <submittedName>
        <fullName evidence="1">Uncharacterized protein</fullName>
    </submittedName>
</protein>
<dbReference type="OrthoDB" id="35219at2759"/>
<gene>
    <name evidence="1" type="ORF">FisN_9Hh266</name>
</gene>
<dbReference type="EMBL" id="BDSP01000036">
    <property type="protein sequence ID" value="GAX11172.1"/>
    <property type="molecule type" value="Genomic_DNA"/>
</dbReference>
<dbReference type="Proteomes" id="UP000198406">
    <property type="component" value="Unassembled WGS sequence"/>
</dbReference>